<reference evidence="1" key="2">
    <citation type="submission" date="2015-06" db="UniProtKB">
        <authorList>
            <consortium name="EnsemblProtists"/>
        </authorList>
    </citation>
    <scope>IDENTIFICATION</scope>
    <source>
        <strain evidence="1">Emoy2</strain>
    </source>
</reference>
<dbReference type="Proteomes" id="UP000011713">
    <property type="component" value="Unassembled WGS sequence"/>
</dbReference>
<keyword evidence="2" id="KW-1185">Reference proteome</keyword>
<dbReference type="EMBL" id="JH598254">
    <property type="status" value="NOT_ANNOTATED_CDS"/>
    <property type="molecule type" value="Genomic_DNA"/>
</dbReference>
<dbReference type="eggNOG" id="ENOG502S3BE">
    <property type="taxonomic scope" value="Eukaryota"/>
</dbReference>
<dbReference type="SUPFAM" id="SSF50978">
    <property type="entry name" value="WD40 repeat-like"/>
    <property type="match status" value="1"/>
</dbReference>
<dbReference type="VEuPathDB" id="FungiDB:HpaG805720"/>
<dbReference type="AlphaFoldDB" id="M4BH44"/>
<proteinExistence type="predicted"/>
<name>M4BH44_HYAAE</name>
<dbReference type="STRING" id="559515.M4BH44"/>
<organism evidence="1 2">
    <name type="scientific">Hyaloperonospora arabidopsidis (strain Emoy2)</name>
    <name type="common">Downy mildew agent</name>
    <name type="synonym">Peronospora arabidopsidis</name>
    <dbReference type="NCBI Taxonomy" id="559515"/>
    <lineage>
        <taxon>Eukaryota</taxon>
        <taxon>Sar</taxon>
        <taxon>Stramenopiles</taxon>
        <taxon>Oomycota</taxon>
        <taxon>Peronosporomycetes</taxon>
        <taxon>Peronosporales</taxon>
        <taxon>Peronosporaceae</taxon>
        <taxon>Hyaloperonospora</taxon>
    </lineage>
</organism>
<dbReference type="Gene3D" id="2.130.10.10">
    <property type="entry name" value="YVTN repeat-like/Quinoprotein amine dehydrogenase"/>
    <property type="match status" value="1"/>
</dbReference>
<sequence length="437" mass="48591">METPSNSTSSDSAVDEPKQRASKFELWQVWNAQEPIQCVRFNPSTRTARGALALCIKGGHGVLLVPASATSSRATAAAERSEAQNVNGKDLGVPLRVGSGVKRPRCDYVRTHLHLHLPRWVESVRWECEDRLVNHLEWVENGDDLLLLGYGEKLSIWKLVDDSVQVYLQRTVILSGDGEVPVVPACHFDVASSGRYVATAGKHDRIVKVWDLENLSTHDSTPVSLFLAHTRALVCLMWSKDVNVYKRRSNVSTTQGAREMLFTLDRAGNVSIWREIFSPLRSFVLWQQFSAVDFCCSSFDGDDARLDCRIREFGLVNHNWAQEGSKPVSSMKEALLSERAVMDALCLLHYGYGSSNKAHQYESGSQRKSSIDQINGKLLIDRRGAIADTHVGEASICGNVALGQTFSVHLLYAILSSGVFCMFREVSVPFTLIICMM</sequence>
<dbReference type="EnsemblProtists" id="HpaT805720">
    <property type="protein sequence ID" value="HpaP805720"/>
    <property type="gene ID" value="HpaG805720"/>
</dbReference>
<reference evidence="2" key="1">
    <citation type="journal article" date="2010" name="Science">
        <title>Signatures of adaptation to obligate biotrophy in the Hyaloperonospora arabidopsidis genome.</title>
        <authorList>
            <person name="Baxter L."/>
            <person name="Tripathy S."/>
            <person name="Ishaque N."/>
            <person name="Boot N."/>
            <person name="Cabral A."/>
            <person name="Kemen E."/>
            <person name="Thines M."/>
            <person name="Ah-Fong A."/>
            <person name="Anderson R."/>
            <person name="Badejoko W."/>
            <person name="Bittner-Eddy P."/>
            <person name="Boore J.L."/>
            <person name="Chibucos M.C."/>
            <person name="Coates M."/>
            <person name="Dehal P."/>
            <person name="Delehaunty K."/>
            <person name="Dong S."/>
            <person name="Downton P."/>
            <person name="Dumas B."/>
            <person name="Fabro G."/>
            <person name="Fronick C."/>
            <person name="Fuerstenberg S.I."/>
            <person name="Fulton L."/>
            <person name="Gaulin E."/>
            <person name="Govers F."/>
            <person name="Hughes L."/>
            <person name="Humphray S."/>
            <person name="Jiang R.H."/>
            <person name="Judelson H."/>
            <person name="Kamoun S."/>
            <person name="Kyung K."/>
            <person name="Meijer H."/>
            <person name="Minx P."/>
            <person name="Morris P."/>
            <person name="Nelson J."/>
            <person name="Phuntumart V."/>
            <person name="Qutob D."/>
            <person name="Rehmany A."/>
            <person name="Rougon-Cardoso A."/>
            <person name="Ryden P."/>
            <person name="Torto-Alalibo T."/>
            <person name="Studholme D."/>
            <person name="Wang Y."/>
            <person name="Win J."/>
            <person name="Wood J."/>
            <person name="Clifton S.W."/>
            <person name="Rogers J."/>
            <person name="Van den Ackerveken G."/>
            <person name="Jones J.D."/>
            <person name="McDowell J.M."/>
            <person name="Beynon J."/>
            <person name="Tyler B.M."/>
        </authorList>
    </citation>
    <scope>NUCLEOTIDE SEQUENCE [LARGE SCALE GENOMIC DNA]</scope>
    <source>
        <strain evidence="2">Emoy2</strain>
    </source>
</reference>
<dbReference type="InParanoid" id="M4BH44"/>
<dbReference type="HOGENOM" id="CLU_627712_0_0_1"/>
<dbReference type="InterPro" id="IPR015943">
    <property type="entry name" value="WD40/YVTN_repeat-like_dom_sf"/>
</dbReference>
<evidence type="ECO:0000313" key="1">
    <source>
        <dbReference type="EnsemblProtists" id="HpaP805720"/>
    </source>
</evidence>
<accession>M4BH44</accession>
<evidence type="ECO:0000313" key="2">
    <source>
        <dbReference type="Proteomes" id="UP000011713"/>
    </source>
</evidence>
<protein>
    <submittedName>
        <fullName evidence="1">Uncharacterized protein</fullName>
    </submittedName>
</protein>
<dbReference type="InterPro" id="IPR036322">
    <property type="entry name" value="WD40_repeat_dom_sf"/>
</dbReference>